<dbReference type="GO" id="GO:0016682">
    <property type="term" value="F:oxidoreductase activity, acting on diphenols and related substances as donors, oxygen as acceptor"/>
    <property type="evidence" value="ECO:0007669"/>
    <property type="project" value="TreeGrafter"/>
</dbReference>
<evidence type="ECO:0000256" key="4">
    <source>
        <dbReference type="ARBA" id="ARBA00022475"/>
    </source>
</evidence>
<comment type="subcellular location">
    <subcellularLocation>
        <location evidence="1">Cell membrane</location>
        <topology evidence="1">Multi-pass membrane protein</topology>
    </subcellularLocation>
</comment>
<reference evidence="13 14" key="1">
    <citation type="submission" date="2019-04" db="EMBL/GenBank/DDBJ databases">
        <title>Azoarcus rhizosphaerae sp. nov. isolated from rhizosphere of Ficus religiosa.</title>
        <authorList>
            <person name="Lin S.-Y."/>
            <person name="Hameed A."/>
            <person name="Hsu Y.-H."/>
            <person name="Young C.-C."/>
        </authorList>
    </citation>
    <scope>NUCLEOTIDE SEQUENCE [LARGE SCALE GENOMIC DNA]</scope>
    <source>
        <strain evidence="13 14">CC-YHH848</strain>
    </source>
</reference>
<keyword evidence="7" id="KW-0479">Metal-binding</keyword>
<keyword evidence="4" id="KW-1003">Cell membrane</keyword>
<dbReference type="NCBIfam" id="TIGR00203">
    <property type="entry name" value="cydB"/>
    <property type="match status" value="1"/>
</dbReference>
<name>A0A4S4ATS8_9RHOO</name>
<evidence type="ECO:0000256" key="6">
    <source>
        <dbReference type="ARBA" id="ARBA00022692"/>
    </source>
</evidence>
<feature type="transmembrane region" description="Helical" evidence="12">
    <location>
        <begin position="162"/>
        <end position="183"/>
    </location>
</feature>
<dbReference type="PANTHER" id="PTHR43141">
    <property type="entry name" value="CYTOCHROME BD2 SUBUNIT II"/>
    <property type="match status" value="1"/>
</dbReference>
<dbReference type="RefSeq" id="WP_136383790.1">
    <property type="nucleotide sequence ID" value="NZ_SSOD01000003.1"/>
</dbReference>
<keyword evidence="9 12" id="KW-1133">Transmembrane helix</keyword>
<keyword evidence="3" id="KW-0813">Transport</keyword>
<dbReference type="PANTHER" id="PTHR43141:SF5">
    <property type="entry name" value="CYTOCHROME BD-I UBIQUINOL OXIDASE SUBUNIT 2"/>
    <property type="match status" value="1"/>
</dbReference>
<dbReference type="Proteomes" id="UP000307956">
    <property type="component" value="Unassembled WGS sequence"/>
</dbReference>
<evidence type="ECO:0000256" key="11">
    <source>
        <dbReference type="ARBA" id="ARBA00023136"/>
    </source>
</evidence>
<keyword evidence="8" id="KW-0249">Electron transport</keyword>
<evidence type="ECO:0000256" key="12">
    <source>
        <dbReference type="SAM" id="Phobius"/>
    </source>
</evidence>
<feature type="transmembrane region" description="Helical" evidence="12">
    <location>
        <begin position="291"/>
        <end position="315"/>
    </location>
</feature>
<dbReference type="GO" id="GO:0009055">
    <property type="term" value="F:electron transfer activity"/>
    <property type="evidence" value="ECO:0007669"/>
    <property type="project" value="TreeGrafter"/>
</dbReference>
<keyword evidence="11 12" id="KW-0472">Membrane</keyword>
<dbReference type="OrthoDB" id="9776710at2"/>
<feature type="transmembrane region" description="Helical" evidence="12">
    <location>
        <begin position="335"/>
        <end position="357"/>
    </location>
</feature>
<proteinExistence type="inferred from homology"/>
<evidence type="ECO:0000256" key="8">
    <source>
        <dbReference type="ARBA" id="ARBA00022982"/>
    </source>
</evidence>
<gene>
    <name evidence="13" type="primary">cydB</name>
    <name evidence="13" type="ORF">E6O51_04535</name>
</gene>
<feature type="transmembrane region" description="Helical" evidence="12">
    <location>
        <begin position="120"/>
        <end position="142"/>
    </location>
</feature>
<sequence>MILDYPTLKLIWWLLVGVLLIGFAIMDGHDMGVGTLLPFVGRNDTERRVVINTVGPHWDGNQVWFITGGGAIFAAWPIVYATAFSGFYWAMLAVLWALFFRPVGFDYRSKIHNAAWRSTWDWGLFVGGFVPPVIFGVAFGNLLQGVPFHFDDSLVPYYTGSFWQLLNPFALLCGVVSSAMVTLQGAVYLMHRTEGEVYERTRKAMLGAGLVLLAGFTVAGVWVQEIPGYVIAGAIDPSALPNPQAKEVVREAGAWMANYRDLPATLLIPVLAYLGAAAAVWLAWRGRTLAAFVASSLGIVGVIGTAGVSMFPFVMPSITVPDASLTVWDAVSSHRTLAIMFWATLIFMPLIVLYTGWAYKVMAGKVTAAYVRENEHSAY</sequence>
<evidence type="ECO:0000256" key="7">
    <source>
        <dbReference type="ARBA" id="ARBA00022723"/>
    </source>
</evidence>
<dbReference type="PIRSF" id="PIRSF000267">
    <property type="entry name" value="Cyt_oxidse_sub2"/>
    <property type="match status" value="1"/>
</dbReference>
<comment type="caution">
    <text evidence="13">The sequence shown here is derived from an EMBL/GenBank/DDBJ whole genome shotgun (WGS) entry which is preliminary data.</text>
</comment>
<feature type="transmembrane region" description="Helical" evidence="12">
    <location>
        <begin position="204"/>
        <end position="223"/>
    </location>
</feature>
<accession>A0A4S4ATS8</accession>
<dbReference type="EMBL" id="SSOD01000003">
    <property type="protein sequence ID" value="THF63339.1"/>
    <property type="molecule type" value="Genomic_DNA"/>
</dbReference>
<evidence type="ECO:0000313" key="13">
    <source>
        <dbReference type="EMBL" id="THF63339.1"/>
    </source>
</evidence>
<dbReference type="GO" id="GO:0019646">
    <property type="term" value="P:aerobic electron transport chain"/>
    <property type="evidence" value="ECO:0007669"/>
    <property type="project" value="TreeGrafter"/>
</dbReference>
<feature type="transmembrane region" description="Helical" evidence="12">
    <location>
        <begin position="78"/>
        <end position="99"/>
    </location>
</feature>
<keyword evidence="6 12" id="KW-0812">Transmembrane</keyword>
<dbReference type="GO" id="GO:0005886">
    <property type="term" value="C:plasma membrane"/>
    <property type="evidence" value="ECO:0007669"/>
    <property type="project" value="UniProtKB-SubCell"/>
</dbReference>
<keyword evidence="14" id="KW-1185">Reference proteome</keyword>
<keyword evidence="5" id="KW-0349">Heme</keyword>
<feature type="transmembrane region" description="Helical" evidence="12">
    <location>
        <begin position="264"/>
        <end position="284"/>
    </location>
</feature>
<dbReference type="GO" id="GO:0070069">
    <property type="term" value="C:cytochrome complex"/>
    <property type="evidence" value="ECO:0007669"/>
    <property type="project" value="TreeGrafter"/>
</dbReference>
<dbReference type="GO" id="GO:0046872">
    <property type="term" value="F:metal ion binding"/>
    <property type="evidence" value="ECO:0007669"/>
    <property type="project" value="UniProtKB-KW"/>
</dbReference>
<evidence type="ECO:0000256" key="5">
    <source>
        <dbReference type="ARBA" id="ARBA00022617"/>
    </source>
</evidence>
<evidence type="ECO:0000256" key="10">
    <source>
        <dbReference type="ARBA" id="ARBA00023004"/>
    </source>
</evidence>
<evidence type="ECO:0000256" key="3">
    <source>
        <dbReference type="ARBA" id="ARBA00022448"/>
    </source>
</evidence>
<dbReference type="Pfam" id="PF02322">
    <property type="entry name" value="Cyt_bd_oxida_II"/>
    <property type="match status" value="1"/>
</dbReference>
<protein>
    <submittedName>
        <fullName evidence="13">Cytochrome d ubiquinol oxidase subunit II</fullName>
    </submittedName>
</protein>
<dbReference type="AlphaFoldDB" id="A0A4S4ATS8"/>
<comment type="similarity">
    <text evidence="2">Belongs to the cytochrome ubiquinol oxidase subunit 2 family.</text>
</comment>
<evidence type="ECO:0000256" key="2">
    <source>
        <dbReference type="ARBA" id="ARBA00007543"/>
    </source>
</evidence>
<organism evidence="13 14">
    <name type="scientific">Pseudothauera rhizosphaerae</name>
    <dbReference type="NCBI Taxonomy" id="2565932"/>
    <lineage>
        <taxon>Bacteria</taxon>
        <taxon>Pseudomonadati</taxon>
        <taxon>Pseudomonadota</taxon>
        <taxon>Betaproteobacteria</taxon>
        <taxon>Rhodocyclales</taxon>
        <taxon>Zoogloeaceae</taxon>
        <taxon>Pseudothauera</taxon>
    </lineage>
</organism>
<dbReference type="InterPro" id="IPR003317">
    <property type="entry name" value="Cyt-d_oxidase_su2"/>
</dbReference>
<evidence type="ECO:0000256" key="9">
    <source>
        <dbReference type="ARBA" id="ARBA00022989"/>
    </source>
</evidence>
<feature type="transmembrane region" description="Helical" evidence="12">
    <location>
        <begin position="7"/>
        <end position="26"/>
    </location>
</feature>
<evidence type="ECO:0000313" key="14">
    <source>
        <dbReference type="Proteomes" id="UP000307956"/>
    </source>
</evidence>
<keyword evidence="10" id="KW-0408">Iron</keyword>
<evidence type="ECO:0000256" key="1">
    <source>
        <dbReference type="ARBA" id="ARBA00004651"/>
    </source>
</evidence>